<comment type="caution">
    <text evidence="1">The sequence shown here is derived from an EMBL/GenBank/DDBJ whole genome shotgun (WGS) entry which is preliminary data.</text>
</comment>
<dbReference type="Pfam" id="PF14316">
    <property type="entry name" value="DUF4381"/>
    <property type="match status" value="1"/>
</dbReference>
<dbReference type="RefSeq" id="WP_009576563.1">
    <property type="nucleotide sequence ID" value="NZ_AEIG01000072.1"/>
</dbReference>
<evidence type="ECO:0000313" key="2">
    <source>
        <dbReference type="Proteomes" id="UP000005615"/>
    </source>
</evidence>
<dbReference type="Proteomes" id="UP000005615">
    <property type="component" value="Unassembled WGS sequence"/>
</dbReference>
<dbReference type="OrthoDB" id="283083at2"/>
<name>F3L414_9GAMM</name>
<keyword evidence="2" id="KW-1185">Reference proteome</keyword>
<proteinExistence type="predicted"/>
<organism evidence="1 2">
    <name type="scientific">Aequoribacter fuscus</name>
    <dbReference type="NCBI Taxonomy" id="2518989"/>
    <lineage>
        <taxon>Bacteria</taxon>
        <taxon>Pseudomonadati</taxon>
        <taxon>Pseudomonadota</taxon>
        <taxon>Gammaproteobacteria</taxon>
        <taxon>Cellvibrionales</taxon>
        <taxon>Halieaceae</taxon>
        <taxon>Aequoribacter</taxon>
    </lineage>
</organism>
<protein>
    <submittedName>
        <fullName evidence="1">Uncharacterized protein</fullName>
    </submittedName>
</protein>
<reference evidence="1 2" key="1">
    <citation type="journal article" date="2011" name="J. Bacteriol.">
        <title>Genome sequence of strain IMCC3088, a proteorhodopsin-containing marine bacterium belonging to the OM60/NOR5 clade.</title>
        <authorList>
            <person name="Jang Y."/>
            <person name="Oh H.M."/>
            <person name="Kang I."/>
            <person name="Lee K."/>
            <person name="Yang S.J."/>
            <person name="Cho J.C."/>
        </authorList>
    </citation>
    <scope>NUCLEOTIDE SEQUENCE [LARGE SCALE GENOMIC DNA]</scope>
    <source>
        <strain evidence="1 2">IMCC3088</strain>
    </source>
</reference>
<dbReference type="EMBL" id="AEIG01000072">
    <property type="protein sequence ID" value="EGG28935.1"/>
    <property type="molecule type" value="Genomic_DNA"/>
</dbReference>
<sequence length="171" mass="19687">MNKVFDSTWGNPVLRSFIEPEFPEQISLWPQTPGWWLLLALIVVLIIRTVWRIRQRYLANRYRREALAELSEIKLRLKENSKEAVRDIAPLLKATAVAAAGREAMSNLQGLAYAQALSELAPDEECLPIEQLEYLAYAPLVEEELELIDLEAVIADVERWIIRHRVQDSHA</sequence>
<gene>
    <name evidence="1" type="ORF">IMCC3088_2395</name>
</gene>
<dbReference type="eggNOG" id="COG2304">
    <property type="taxonomic scope" value="Bacteria"/>
</dbReference>
<evidence type="ECO:0000313" key="1">
    <source>
        <dbReference type="EMBL" id="EGG28935.1"/>
    </source>
</evidence>
<accession>F3L414</accession>
<dbReference type="AlphaFoldDB" id="F3L414"/>
<dbReference type="STRING" id="2518989.IMCC3088_2395"/>
<dbReference type="InterPro" id="IPR025489">
    <property type="entry name" value="DUF4381"/>
</dbReference>